<name>A0A1Y5TSY9_9RHOB</name>
<organism evidence="4 5">
    <name type="scientific">Aquimixticola soesokkakensis</name>
    <dbReference type="NCBI Taxonomy" id="1519096"/>
    <lineage>
        <taxon>Bacteria</taxon>
        <taxon>Pseudomonadati</taxon>
        <taxon>Pseudomonadota</taxon>
        <taxon>Alphaproteobacteria</taxon>
        <taxon>Rhodobacterales</taxon>
        <taxon>Paracoccaceae</taxon>
        <taxon>Aquimixticola</taxon>
    </lineage>
</organism>
<evidence type="ECO:0000256" key="1">
    <source>
        <dbReference type="ARBA" id="ARBA00008857"/>
    </source>
</evidence>
<gene>
    <name evidence="4" type="primary">intA_2</name>
    <name evidence="4" type="ORF">AQS8620_03384</name>
</gene>
<keyword evidence="5" id="KW-1185">Reference proteome</keyword>
<keyword evidence="2" id="KW-0229">DNA integration</keyword>
<dbReference type="AlphaFoldDB" id="A0A1Y5TSY9"/>
<reference evidence="4 5" key="1">
    <citation type="submission" date="2017-03" db="EMBL/GenBank/DDBJ databases">
        <authorList>
            <person name="Afonso C.L."/>
            <person name="Miller P.J."/>
            <person name="Scott M.A."/>
            <person name="Spackman E."/>
            <person name="Goraichik I."/>
            <person name="Dimitrov K.M."/>
            <person name="Suarez D.L."/>
            <person name="Swayne D.E."/>
        </authorList>
    </citation>
    <scope>NUCLEOTIDE SEQUENCE [LARGE SCALE GENOMIC DNA]</scope>
    <source>
        <strain evidence="4 5">CECT 8620</strain>
    </source>
</reference>
<proteinExistence type="inferred from homology"/>
<dbReference type="PANTHER" id="PTHR30629">
    <property type="entry name" value="PROPHAGE INTEGRASE"/>
    <property type="match status" value="1"/>
</dbReference>
<sequence length="126" mass="14300">MKTGETHRVPLTDEMVAILEPLRALDSQFVFEGQKRHHPLSNMAMLMLLRRMAVEEVTVHGFRSTFRDWAGEVAEVPREVAQMSLAHKVGSDVERAYARSDLLEKRRALMAQWSQFVSSSCTKGNA</sequence>
<dbReference type="GO" id="GO:0006310">
    <property type="term" value="P:DNA recombination"/>
    <property type="evidence" value="ECO:0007669"/>
    <property type="project" value="UniProtKB-KW"/>
</dbReference>
<accession>A0A1Y5TSY9</accession>
<dbReference type="EMBL" id="FWFS01000030">
    <property type="protein sequence ID" value="SLN71772.1"/>
    <property type="molecule type" value="Genomic_DNA"/>
</dbReference>
<dbReference type="GO" id="GO:0003677">
    <property type="term" value="F:DNA binding"/>
    <property type="evidence" value="ECO:0007669"/>
    <property type="project" value="InterPro"/>
</dbReference>
<dbReference type="Proteomes" id="UP000193862">
    <property type="component" value="Unassembled WGS sequence"/>
</dbReference>
<protein>
    <submittedName>
        <fullName evidence="4">Prophage CP4-57 integrase</fullName>
    </submittedName>
</protein>
<dbReference type="SUPFAM" id="SSF56349">
    <property type="entry name" value="DNA breaking-rejoining enzymes"/>
    <property type="match status" value="1"/>
</dbReference>
<keyword evidence="3" id="KW-0233">DNA recombination</keyword>
<dbReference type="InterPro" id="IPR013762">
    <property type="entry name" value="Integrase-like_cat_sf"/>
</dbReference>
<comment type="similarity">
    <text evidence="1">Belongs to the 'phage' integrase family.</text>
</comment>
<dbReference type="GO" id="GO:0015074">
    <property type="term" value="P:DNA integration"/>
    <property type="evidence" value="ECO:0007669"/>
    <property type="project" value="UniProtKB-KW"/>
</dbReference>
<evidence type="ECO:0000313" key="4">
    <source>
        <dbReference type="EMBL" id="SLN71772.1"/>
    </source>
</evidence>
<evidence type="ECO:0000256" key="3">
    <source>
        <dbReference type="ARBA" id="ARBA00023172"/>
    </source>
</evidence>
<dbReference type="InterPro" id="IPR050808">
    <property type="entry name" value="Phage_Integrase"/>
</dbReference>
<evidence type="ECO:0000313" key="5">
    <source>
        <dbReference type="Proteomes" id="UP000193862"/>
    </source>
</evidence>
<dbReference type="Gene3D" id="1.10.443.10">
    <property type="entry name" value="Intergrase catalytic core"/>
    <property type="match status" value="1"/>
</dbReference>
<evidence type="ECO:0000256" key="2">
    <source>
        <dbReference type="ARBA" id="ARBA00022908"/>
    </source>
</evidence>
<dbReference type="InterPro" id="IPR011010">
    <property type="entry name" value="DNA_brk_join_enz"/>
</dbReference>
<dbReference type="PANTHER" id="PTHR30629:SF2">
    <property type="entry name" value="PROPHAGE INTEGRASE INTS-RELATED"/>
    <property type="match status" value="1"/>
</dbReference>